<evidence type="ECO:0000256" key="1">
    <source>
        <dbReference type="SAM" id="MobiDB-lite"/>
    </source>
</evidence>
<feature type="chain" id="PRO_5035739195" evidence="3">
    <location>
        <begin position="27"/>
        <end position="281"/>
    </location>
</feature>
<keyword evidence="5" id="KW-1185">Reference proteome</keyword>
<protein>
    <submittedName>
        <fullName evidence="4">Uncharacterized protein</fullName>
    </submittedName>
</protein>
<proteinExistence type="predicted"/>
<feature type="transmembrane region" description="Helical" evidence="2">
    <location>
        <begin position="140"/>
        <end position="165"/>
    </location>
</feature>
<dbReference type="Proteomes" id="UP000749559">
    <property type="component" value="Unassembled WGS sequence"/>
</dbReference>
<accession>A0A8S4PAB9</accession>
<dbReference type="OrthoDB" id="6122775at2759"/>
<organism evidence="4 5">
    <name type="scientific">Owenia fusiformis</name>
    <name type="common">Polychaete worm</name>
    <dbReference type="NCBI Taxonomy" id="6347"/>
    <lineage>
        <taxon>Eukaryota</taxon>
        <taxon>Metazoa</taxon>
        <taxon>Spiralia</taxon>
        <taxon>Lophotrochozoa</taxon>
        <taxon>Annelida</taxon>
        <taxon>Polychaeta</taxon>
        <taxon>Sedentaria</taxon>
        <taxon>Canalipalpata</taxon>
        <taxon>Sabellida</taxon>
        <taxon>Oweniida</taxon>
        <taxon>Oweniidae</taxon>
        <taxon>Owenia</taxon>
    </lineage>
</organism>
<evidence type="ECO:0000256" key="3">
    <source>
        <dbReference type="SAM" id="SignalP"/>
    </source>
</evidence>
<dbReference type="AlphaFoldDB" id="A0A8S4PAB9"/>
<feature type="region of interest" description="Disordered" evidence="1">
    <location>
        <begin position="31"/>
        <end position="54"/>
    </location>
</feature>
<keyword evidence="2" id="KW-0472">Membrane</keyword>
<evidence type="ECO:0000256" key="2">
    <source>
        <dbReference type="SAM" id="Phobius"/>
    </source>
</evidence>
<sequence length="281" mass="30751">MVDLKMTTLKFFIVFCVLVTLEYVDCRGRGGGGSRGGSRGFRSSSRGSSSSRSSGAWKTALFAGTLYGSHSYMMRRRYIDNPNKEPAICENNDIQTNQTTGATYTIGRFICPMRNQTDSMECCCGATGKQYCCDECGLSVGAIVGISLGSTIGFVILLFLFLWCCCSGDKKSKSKTKNTSSSANGMSTTYNNPLKPDPNDDMGGAISGAWPRRHEQATIPWAWPRHKLPIIPTRKILRSLNGVVALISGKQLPLISTHTACVHFGCVFCQWYHHPKTTGYC</sequence>
<feature type="signal peptide" evidence="3">
    <location>
        <begin position="1"/>
        <end position="26"/>
    </location>
</feature>
<dbReference type="EMBL" id="CAIIXF020000007">
    <property type="protein sequence ID" value="CAH1790306.1"/>
    <property type="molecule type" value="Genomic_DNA"/>
</dbReference>
<keyword evidence="3" id="KW-0732">Signal</keyword>
<comment type="caution">
    <text evidence="4">The sequence shown here is derived from an EMBL/GenBank/DDBJ whole genome shotgun (WGS) entry which is preliminary data.</text>
</comment>
<reference evidence="4" key="1">
    <citation type="submission" date="2022-03" db="EMBL/GenBank/DDBJ databases">
        <authorList>
            <person name="Martin C."/>
        </authorList>
    </citation>
    <scope>NUCLEOTIDE SEQUENCE</scope>
</reference>
<gene>
    <name evidence="4" type="ORF">OFUS_LOCUS15526</name>
</gene>
<feature type="region of interest" description="Disordered" evidence="1">
    <location>
        <begin position="171"/>
        <end position="194"/>
    </location>
</feature>
<feature type="compositionally biased region" description="Low complexity" evidence="1">
    <location>
        <begin position="40"/>
        <end position="54"/>
    </location>
</feature>
<evidence type="ECO:0000313" key="4">
    <source>
        <dbReference type="EMBL" id="CAH1790306.1"/>
    </source>
</evidence>
<name>A0A8S4PAB9_OWEFU</name>
<keyword evidence="2" id="KW-1133">Transmembrane helix</keyword>
<feature type="compositionally biased region" description="Polar residues" evidence="1">
    <location>
        <begin position="183"/>
        <end position="192"/>
    </location>
</feature>
<evidence type="ECO:0000313" key="5">
    <source>
        <dbReference type="Proteomes" id="UP000749559"/>
    </source>
</evidence>
<keyword evidence="2" id="KW-0812">Transmembrane</keyword>